<evidence type="ECO:0000256" key="10">
    <source>
        <dbReference type="SAM" id="Phobius"/>
    </source>
</evidence>
<dbReference type="InterPro" id="IPR003593">
    <property type="entry name" value="AAA+_ATPase"/>
</dbReference>
<dbReference type="GO" id="GO:0016887">
    <property type="term" value="F:ATP hydrolysis activity"/>
    <property type="evidence" value="ECO:0007669"/>
    <property type="project" value="InterPro"/>
</dbReference>
<dbReference type="GO" id="GO:0005524">
    <property type="term" value="F:ATP binding"/>
    <property type="evidence" value="ECO:0007669"/>
    <property type="project" value="UniProtKB-KW"/>
</dbReference>
<dbReference type="PROSITE" id="PS50893">
    <property type="entry name" value="ABC_TRANSPORTER_2"/>
    <property type="match status" value="1"/>
</dbReference>
<evidence type="ECO:0000256" key="1">
    <source>
        <dbReference type="ARBA" id="ARBA00004651"/>
    </source>
</evidence>
<evidence type="ECO:0000256" key="4">
    <source>
        <dbReference type="ARBA" id="ARBA00022692"/>
    </source>
</evidence>
<evidence type="ECO:0000259" key="12">
    <source>
        <dbReference type="PROSITE" id="PS50929"/>
    </source>
</evidence>
<dbReference type="InterPro" id="IPR050835">
    <property type="entry name" value="ABC_transporter_sub-D"/>
</dbReference>
<evidence type="ECO:0000256" key="5">
    <source>
        <dbReference type="ARBA" id="ARBA00022741"/>
    </source>
</evidence>
<dbReference type="InterPro" id="IPR027417">
    <property type="entry name" value="P-loop_NTPase"/>
</dbReference>
<feature type="region of interest" description="Disordered" evidence="9">
    <location>
        <begin position="575"/>
        <end position="601"/>
    </location>
</feature>
<evidence type="ECO:0000313" key="13">
    <source>
        <dbReference type="EMBL" id="PZQ76690.1"/>
    </source>
</evidence>
<feature type="transmembrane region" description="Helical" evidence="10">
    <location>
        <begin position="203"/>
        <end position="225"/>
    </location>
</feature>
<evidence type="ECO:0000256" key="2">
    <source>
        <dbReference type="ARBA" id="ARBA00022448"/>
    </source>
</evidence>
<evidence type="ECO:0000256" key="6">
    <source>
        <dbReference type="ARBA" id="ARBA00022840"/>
    </source>
</evidence>
<keyword evidence="4 10" id="KW-0812">Transmembrane</keyword>
<feature type="domain" description="ABC transmembrane type-1" evidence="12">
    <location>
        <begin position="41"/>
        <end position="350"/>
    </location>
</feature>
<dbReference type="CDD" id="cd03223">
    <property type="entry name" value="ABCD_peroxisomal_ALDP"/>
    <property type="match status" value="1"/>
</dbReference>
<dbReference type="SMART" id="SM00382">
    <property type="entry name" value="AAA"/>
    <property type="match status" value="1"/>
</dbReference>
<dbReference type="InterPro" id="IPR036640">
    <property type="entry name" value="ABC1_TM_sf"/>
</dbReference>
<organism evidence="13 14">
    <name type="scientific">Variovorax paradoxus</name>
    <dbReference type="NCBI Taxonomy" id="34073"/>
    <lineage>
        <taxon>Bacteria</taxon>
        <taxon>Pseudomonadati</taxon>
        <taxon>Pseudomonadota</taxon>
        <taxon>Betaproteobacteria</taxon>
        <taxon>Burkholderiales</taxon>
        <taxon>Comamonadaceae</taxon>
        <taxon>Variovorax</taxon>
    </lineage>
</organism>
<reference evidence="13 14" key="1">
    <citation type="submission" date="2017-08" db="EMBL/GenBank/DDBJ databases">
        <title>Infants hospitalized years apart are colonized by the same room-sourced microbial strains.</title>
        <authorList>
            <person name="Brooks B."/>
            <person name="Olm M.R."/>
            <person name="Firek B.A."/>
            <person name="Baker R."/>
            <person name="Thomas B.C."/>
            <person name="Morowitz M.J."/>
            <person name="Banfield J.F."/>
        </authorList>
    </citation>
    <scope>NUCLEOTIDE SEQUENCE [LARGE SCALE GENOMIC DNA]</scope>
    <source>
        <strain evidence="13">S2_005_003_R2_41</strain>
    </source>
</reference>
<gene>
    <name evidence="13" type="ORF">DI563_06475</name>
</gene>
<sequence length="601" mass="67419">MSTATTPPPKPSLGTTLKRVGALTAPYFRSDQKWKARGLLLAIVLLNLGAVYMLVQINEWYRVFYDALQNKDQAVFWQQIVRFCWLALIYIVIAVYKFYLTQMLQLRWRVWMTEHYLDRWLAHKAFYRLELARYTRDGEQVPDNPDQRIQEDLNLFTTYSVTLSMGILNAAVTLFSFVGILWTLSGSLDFTAPGFLGGGQWHIAGYMVWAAVLYCVVGSAIAHWIGKPQVGLNFQQQMLEANFRHHMVRVREYSEAIALDGGERVERRQLDLRFTDVMANYLRLIKNQKNLTWFSSFFAQAAIIFPLIVAAPRYFSGAIQLGQLMQINSAFGRVQDSLSWLVDNYMTLATWKATTDRLSGFEASLSAWSKDNDALQAVQASSGVDADDLSVALPNGRELLAHADLHVAPGDTVLVHGPSGSGKSSLFRTLAGIWPHARGRVALPADTMFIPQQPYFPDGKLRDALAYPEAAEHYTDDALREALSDALLPQLADQLDREDAWSQKLSGGERQRLAIARVLLKKPAWVLADEATSALDEDAEATIYRRLVDQVTRARGAIVSIAHRSTLGEHHRRRWTLKPNGTDDSGPAYRLEDAPAPGASA</sequence>
<feature type="transmembrane region" description="Helical" evidence="10">
    <location>
        <begin position="38"/>
        <end position="55"/>
    </location>
</feature>
<evidence type="ECO:0000256" key="9">
    <source>
        <dbReference type="SAM" id="MobiDB-lite"/>
    </source>
</evidence>
<keyword evidence="8 10" id="KW-0472">Membrane</keyword>
<dbReference type="EMBL" id="QFPP01000046">
    <property type="protein sequence ID" value="PZQ76690.1"/>
    <property type="molecule type" value="Genomic_DNA"/>
</dbReference>
<dbReference type="AlphaFoldDB" id="A0A2W5SPE0"/>
<dbReference type="SUPFAM" id="SSF52540">
    <property type="entry name" value="P-loop containing nucleoside triphosphate hydrolases"/>
    <property type="match status" value="1"/>
</dbReference>
<dbReference type="PANTHER" id="PTHR11384:SF59">
    <property type="entry name" value="LYSOSOMAL COBALAMIN TRANSPORTER ABCD4"/>
    <property type="match status" value="1"/>
</dbReference>
<dbReference type="GO" id="GO:0140359">
    <property type="term" value="F:ABC-type transporter activity"/>
    <property type="evidence" value="ECO:0007669"/>
    <property type="project" value="InterPro"/>
</dbReference>
<dbReference type="GO" id="GO:0005886">
    <property type="term" value="C:plasma membrane"/>
    <property type="evidence" value="ECO:0007669"/>
    <property type="project" value="UniProtKB-SubCell"/>
</dbReference>
<name>A0A2W5SPE0_VARPD</name>
<protein>
    <submittedName>
        <fullName evidence="13">ABC transporter ATP-binding protein</fullName>
    </submittedName>
</protein>
<dbReference type="Gene3D" id="3.40.50.300">
    <property type="entry name" value="P-loop containing nucleotide triphosphate hydrolases"/>
    <property type="match status" value="1"/>
</dbReference>
<comment type="caution">
    <text evidence="13">The sequence shown here is derived from an EMBL/GenBank/DDBJ whole genome shotgun (WGS) entry which is preliminary data.</text>
</comment>
<dbReference type="Pfam" id="PF06472">
    <property type="entry name" value="ABC_membrane_2"/>
    <property type="match status" value="1"/>
</dbReference>
<proteinExistence type="predicted"/>
<evidence type="ECO:0000256" key="7">
    <source>
        <dbReference type="ARBA" id="ARBA00022989"/>
    </source>
</evidence>
<keyword evidence="6 13" id="KW-0067">ATP-binding</keyword>
<feature type="transmembrane region" description="Helical" evidence="10">
    <location>
        <begin position="156"/>
        <end position="183"/>
    </location>
</feature>
<dbReference type="InterPro" id="IPR017871">
    <property type="entry name" value="ABC_transporter-like_CS"/>
</dbReference>
<evidence type="ECO:0000313" key="14">
    <source>
        <dbReference type="Proteomes" id="UP000249135"/>
    </source>
</evidence>
<dbReference type="InterPro" id="IPR011527">
    <property type="entry name" value="ABC1_TM_dom"/>
</dbReference>
<comment type="subcellular location">
    <subcellularLocation>
        <location evidence="1">Cell membrane</location>
        <topology evidence="1">Multi-pass membrane protein</topology>
    </subcellularLocation>
</comment>
<accession>A0A2W5SPE0</accession>
<dbReference type="SUPFAM" id="SSF90123">
    <property type="entry name" value="ABC transporter transmembrane region"/>
    <property type="match status" value="1"/>
</dbReference>
<keyword evidence="7 10" id="KW-1133">Transmembrane helix</keyword>
<dbReference type="PROSITE" id="PS00211">
    <property type="entry name" value="ABC_TRANSPORTER_1"/>
    <property type="match status" value="1"/>
</dbReference>
<dbReference type="InterPro" id="IPR003439">
    <property type="entry name" value="ABC_transporter-like_ATP-bd"/>
</dbReference>
<evidence type="ECO:0000259" key="11">
    <source>
        <dbReference type="PROSITE" id="PS50893"/>
    </source>
</evidence>
<evidence type="ECO:0000256" key="8">
    <source>
        <dbReference type="ARBA" id="ARBA00023136"/>
    </source>
</evidence>
<dbReference type="Pfam" id="PF00005">
    <property type="entry name" value="ABC_tran"/>
    <property type="match status" value="1"/>
</dbReference>
<dbReference type="PROSITE" id="PS50929">
    <property type="entry name" value="ABC_TM1F"/>
    <property type="match status" value="1"/>
</dbReference>
<dbReference type="Gene3D" id="1.20.1560.10">
    <property type="entry name" value="ABC transporter type 1, transmembrane domain"/>
    <property type="match status" value="1"/>
</dbReference>
<keyword evidence="2" id="KW-0813">Transport</keyword>
<dbReference type="Proteomes" id="UP000249135">
    <property type="component" value="Unassembled WGS sequence"/>
</dbReference>
<evidence type="ECO:0000256" key="3">
    <source>
        <dbReference type="ARBA" id="ARBA00022475"/>
    </source>
</evidence>
<keyword evidence="3" id="KW-1003">Cell membrane</keyword>
<keyword evidence="5" id="KW-0547">Nucleotide-binding</keyword>
<dbReference type="PANTHER" id="PTHR11384">
    <property type="entry name" value="ATP-BINDING CASSETTE, SUB-FAMILY D MEMBER"/>
    <property type="match status" value="1"/>
</dbReference>
<feature type="transmembrane region" description="Helical" evidence="10">
    <location>
        <begin position="75"/>
        <end position="99"/>
    </location>
</feature>
<feature type="transmembrane region" description="Helical" evidence="10">
    <location>
        <begin position="291"/>
        <end position="315"/>
    </location>
</feature>
<feature type="domain" description="ABC transporter" evidence="11">
    <location>
        <begin position="384"/>
        <end position="601"/>
    </location>
</feature>